<feature type="region of interest" description="Disordered" evidence="1">
    <location>
        <begin position="572"/>
        <end position="603"/>
    </location>
</feature>
<name>A0A822ZYP0_NELNU</name>
<feature type="region of interest" description="Disordered" evidence="1">
    <location>
        <begin position="643"/>
        <end position="664"/>
    </location>
</feature>
<reference evidence="2 3" key="1">
    <citation type="journal article" date="2020" name="Mol. Biol. Evol.">
        <title>Distinct Expression and Methylation Patterns for Genes with Different Fates following a Single Whole-Genome Duplication in Flowering Plants.</title>
        <authorList>
            <person name="Shi T."/>
            <person name="Rahmani R.S."/>
            <person name="Gugger P.F."/>
            <person name="Wang M."/>
            <person name="Li H."/>
            <person name="Zhang Y."/>
            <person name="Li Z."/>
            <person name="Wang Q."/>
            <person name="Van de Peer Y."/>
            <person name="Marchal K."/>
            <person name="Chen J."/>
        </authorList>
    </citation>
    <scope>NUCLEOTIDE SEQUENCE [LARGE SCALE GENOMIC DNA]</scope>
    <source>
        <tissue evidence="2">Leaf</tissue>
    </source>
</reference>
<feature type="region of interest" description="Disordered" evidence="1">
    <location>
        <begin position="225"/>
        <end position="375"/>
    </location>
</feature>
<evidence type="ECO:0000256" key="1">
    <source>
        <dbReference type="SAM" id="MobiDB-lite"/>
    </source>
</evidence>
<accession>A0A822ZYP0</accession>
<organism evidence="2 3">
    <name type="scientific">Nelumbo nucifera</name>
    <name type="common">Sacred lotus</name>
    <dbReference type="NCBI Taxonomy" id="4432"/>
    <lineage>
        <taxon>Eukaryota</taxon>
        <taxon>Viridiplantae</taxon>
        <taxon>Streptophyta</taxon>
        <taxon>Embryophyta</taxon>
        <taxon>Tracheophyta</taxon>
        <taxon>Spermatophyta</taxon>
        <taxon>Magnoliopsida</taxon>
        <taxon>Proteales</taxon>
        <taxon>Nelumbonaceae</taxon>
        <taxon>Nelumbo</taxon>
    </lineage>
</organism>
<feature type="compositionally biased region" description="Polar residues" evidence="1">
    <location>
        <begin position="281"/>
        <end position="300"/>
    </location>
</feature>
<feature type="compositionally biased region" description="Polar residues" evidence="1">
    <location>
        <begin position="646"/>
        <end position="664"/>
    </location>
</feature>
<feature type="compositionally biased region" description="Polar residues" evidence="1">
    <location>
        <begin position="465"/>
        <end position="476"/>
    </location>
</feature>
<dbReference type="PANTHER" id="PTHR37241">
    <property type="entry name" value="NEUROFILAMENT HEAVY PROTEIN"/>
    <property type="match status" value="1"/>
</dbReference>
<dbReference type="EMBL" id="DUZY01000008">
    <property type="protein sequence ID" value="DAD48239.1"/>
    <property type="molecule type" value="Genomic_DNA"/>
</dbReference>
<keyword evidence="3" id="KW-1185">Reference proteome</keyword>
<feature type="region of interest" description="Disordered" evidence="1">
    <location>
        <begin position="395"/>
        <end position="476"/>
    </location>
</feature>
<protein>
    <submittedName>
        <fullName evidence="2">Uncharacterized protein</fullName>
    </submittedName>
</protein>
<gene>
    <name evidence="2" type="ORF">HUJ06_018176</name>
</gene>
<sequence length="756" mass="83516">MEQQPLSVVRHNNEDDDEFYENIEAPKFVDFTVPDLSRPDDRFWFCLRVGCDQNHEEDLDPDTLYRNFVLRVMAARSPNLKLQKALNRQAPRANAKRPLSAPAKSYKSRISRLAAITSVSQRMADTKLKIHPIYKLNSTPNVKAKQSSIATKALTTPRHKKCLPKPDSFHSVQNPKKSVAVPKSRLVAKALVFQTPKKTERTGTSFQSPTPMSEICSGMKNLALSSQRKHASPHSCVIPSRYRTYNPKKALPPSDQSKARSARKVISRDKVSSVYRDYKGQQANSSRLKSQTKGNLQNNHEPLPPEQVDNDSSDMEIDGKSRDGSLEVFSLSGGSGSQESNVREGNLTSTENSGNSRSAATCSIPEELGGTSEKSPIMKNLPLVLTNAQSCEASSISTSEKDLKQKDPPLSPTLKAKGESGHEEVIIRCKPQDGMDSEDLSIHQTSNGAGDKEAVESDDKENDLSSDNNRKLNINSDHSERKILGRHNEACQNHHKVTQVTGKKSNGCSVSVTAGTQGVKYKKTKLTNPKPFRLRTDERGILKEANLERRLNFLPPLKGITTVPSVTIVSAQRRHGQGDELQNEKSQKQRKHENFALEGNKNQTDRNVQKIQLQGMKPAYHNTSNLSAETKMASIVPKLEDGREVTAQNPKSRTKQAMSPSVQQQRIRTQRVASLMKKTTSLASTNQLNITKETSKIVSQPKAAAESIETSTTSAKAGAVGSSTRGRRHATIPKEPNFHNIHIPKSCTKKLAKATP</sequence>
<dbReference type="Proteomes" id="UP000607653">
    <property type="component" value="Unassembled WGS sequence"/>
</dbReference>
<proteinExistence type="predicted"/>
<feature type="region of interest" description="Disordered" evidence="1">
    <location>
        <begin position="706"/>
        <end position="756"/>
    </location>
</feature>
<feature type="compositionally biased region" description="Basic and acidic residues" evidence="1">
    <location>
        <begin position="416"/>
        <end position="433"/>
    </location>
</feature>
<evidence type="ECO:0000313" key="3">
    <source>
        <dbReference type="Proteomes" id="UP000607653"/>
    </source>
</evidence>
<comment type="caution">
    <text evidence="2">The sequence shown here is derived from an EMBL/GenBank/DDBJ whole genome shotgun (WGS) entry which is preliminary data.</text>
</comment>
<feature type="compositionally biased region" description="Basic and acidic residues" evidence="1">
    <location>
        <begin position="266"/>
        <end position="279"/>
    </location>
</feature>
<evidence type="ECO:0000313" key="2">
    <source>
        <dbReference type="EMBL" id="DAD48239.1"/>
    </source>
</evidence>
<feature type="compositionally biased region" description="Basic and acidic residues" evidence="1">
    <location>
        <begin position="576"/>
        <end position="595"/>
    </location>
</feature>
<feature type="compositionally biased region" description="Basic residues" evidence="1">
    <location>
        <begin position="747"/>
        <end position="756"/>
    </location>
</feature>
<feature type="compositionally biased region" description="Polar residues" evidence="1">
    <location>
        <begin position="346"/>
        <end position="361"/>
    </location>
</feature>
<dbReference type="AlphaFoldDB" id="A0A822ZYP0"/>
<dbReference type="PANTHER" id="PTHR37241:SF1">
    <property type="entry name" value="NEUROFILAMENT HEAVY PROTEIN"/>
    <property type="match status" value="1"/>
</dbReference>